<dbReference type="CDD" id="cd06261">
    <property type="entry name" value="TM_PBP2"/>
    <property type="match status" value="1"/>
</dbReference>
<evidence type="ECO:0000256" key="7">
    <source>
        <dbReference type="RuleBase" id="RU363032"/>
    </source>
</evidence>
<evidence type="ECO:0000256" key="1">
    <source>
        <dbReference type="ARBA" id="ARBA00004651"/>
    </source>
</evidence>
<feature type="transmembrane region" description="Helical" evidence="7">
    <location>
        <begin position="105"/>
        <end position="126"/>
    </location>
</feature>
<feature type="transmembrane region" description="Helical" evidence="7">
    <location>
        <begin position="12"/>
        <end position="35"/>
    </location>
</feature>
<keyword evidence="4 7" id="KW-0812">Transmembrane</keyword>
<dbReference type="AlphaFoldDB" id="A0A1E3AW65"/>
<proteinExistence type="inferred from homology"/>
<keyword evidence="2 7" id="KW-0813">Transport</keyword>
<evidence type="ECO:0000256" key="2">
    <source>
        <dbReference type="ARBA" id="ARBA00022448"/>
    </source>
</evidence>
<reference evidence="9 10" key="1">
    <citation type="submission" date="2016-07" db="EMBL/GenBank/DDBJ databases">
        <title>Characterization of isolates of Eisenbergiella tayi derived from blood cultures, using whole genome sequencing.</title>
        <authorList>
            <person name="Burdz T."/>
            <person name="Wiebe D."/>
            <person name="Huynh C."/>
            <person name="Bernard K."/>
        </authorList>
    </citation>
    <scope>NUCLEOTIDE SEQUENCE [LARGE SCALE GENOMIC DNA]</scope>
    <source>
        <strain evidence="9 10">NML 120489</strain>
    </source>
</reference>
<evidence type="ECO:0000256" key="6">
    <source>
        <dbReference type="ARBA" id="ARBA00023136"/>
    </source>
</evidence>
<evidence type="ECO:0000256" key="5">
    <source>
        <dbReference type="ARBA" id="ARBA00022989"/>
    </source>
</evidence>
<comment type="similarity">
    <text evidence="7">Belongs to the binding-protein-dependent transport system permease family.</text>
</comment>
<keyword evidence="3" id="KW-1003">Cell membrane</keyword>
<dbReference type="SUPFAM" id="SSF160964">
    <property type="entry name" value="MalF N-terminal region-like"/>
    <property type="match status" value="1"/>
</dbReference>
<evidence type="ECO:0000259" key="8">
    <source>
        <dbReference type="PROSITE" id="PS50928"/>
    </source>
</evidence>
<accession>A0A1E3AW65</accession>
<gene>
    <name evidence="9" type="primary">lacF_4</name>
    <name evidence="9" type="ORF">BEH84_00624</name>
</gene>
<dbReference type="PANTHER" id="PTHR30193:SF37">
    <property type="entry name" value="INNER MEMBRANE ABC TRANSPORTER PERMEASE PROTEIN YCJO"/>
    <property type="match status" value="1"/>
</dbReference>
<dbReference type="InterPro" id="IPR051393">
    <property type="entry name" value="ABC_transporter_permease"/>
</dbReference>
<comment type="subcellular location">
    <subcellularLocation>
        <location evidence="1 7">Cell membrane</location>
        <topology evidence="1 7">Multi-pass membrane protein</topology>
    </subcellularLocation>
</comment>
<feature type="transmembrane region" description="Helical" evidence="7">
    <location>
        <begin position="73"/>
        <end position="93"/>
    </location>
</feature>
<dbReference type="PROSITE" id="PS50928">
    <property type="entry name" value="ABC_TM1"/>
    <property type="match status" value="1"/>
</dbReference>
<sequence>MSYKLKMKLAPWCFITPFLIVFVLFAVYPVLYSIVLSFGTYKGGTVNFSGIKNYMFLLSDKSFFQSILNTFKIGIIQVPIMIFLAMVLACFLNSKMVKGKGFFRMAIFIPVLIDAVSYSVIFSLLFNDQGFVNSIIGKLGFTPTSWYINPWLATMMIVIAQTWKWTGYNTIIVLSGLQNIPGELYEAAAIDGASRIQQFFSITIPLLKNMIILVMVTSVNGAVQMFTEPNIITHGGPTGSTTTVMLYLYNMGFKNFNFGIACAGSYVVVFIVVILTMIQMRAGKEK</sequence>
<comment type="caution">
    <text evidence="9">The sequence shown here is derived from an EMBL/GenBank/DDBJ whole genome shotgun (WGS) entry which is preliminary data.</text>
</comment>
<evidence type="ECO:0000256" key="4">
    <source>
        <dbReference type="ARBA" id="ARBA00022692"/>
    </source>
</evidence>
<feature type="transmembrane region" description="Helical" evidence="7">
    <location>
        <begin position="146"/>
        <end position="163"/>
    </location>
</feature>
<dbReference type="GeneID" id="93299140"/>
<dbReference type="Gene3D" id="1.10.3720.10">
    <property type="entry name" value="MetI-like"/>
    <property type="match status" value="1"/>
</dbReference>
<dbReference type="Pfam" id="PF00528">
    <property type="entry name" value="BPD_transp_1"/>
    <property type="match status" value="1"/>
</dbReference>
<organism evidence="9 10">
    <name type="scientific">Eisenbergiella tayi</name>
    <dbReference type="NCBI Taxonomy" id="1432052"/>
    <lineage>
        <taxon>Bacteria</taxon>
        <taxon>Bacillati</taxon>
        <taxon>Bacillota</taxon>
        <taxon>Clostridia</taxon>
        <taxon>Lachnospirales</taxon>
        <taxon>Lachnospiraceae</taxon>
        <taxon>Eisenbergiella</taxon>
    </lineage>
</organism>
<dbReference type="RefSeq" id="WP_081329790.1">
    <property type="nucleotide sequence ID" value="NZ_BAABXS010000003.1"/>
</dbReference>
<feature type="transmembrane region" description="Helical" evidence="7">
    <location>
        <begin position="199"/>
        <end position="219"/>
    </location>
</feature>
<dbReference type="GO" id="GO:0055085">
    <property type="term" value="P:transmembrane transport"/>
    <property type="evidence" value="ECO:0007669"/>
    <property type="project" value="InterPro"/>
</dbReference>
<evidence type="ECO:0000256" key="3">
    <source>
        <dbReference type="ARBA" id="ARBA00022475"/>
    </source>
</evidence>
<dbReference type="PANTHER" id="PTHR30193">
    <property type="entry name" value="ABC TRANSPORTER PERMEASE PROTEIN"/>
    <property type="match status" value="1"/>
</dbReference>
<dbReference type="Proteomes" id="UP000095003">
    <property type="component" value="Unassembled WGS sequence"/>
</dbReference>
<feature type="domain" description="ABC transmembrane type-1" evidence="8">
    <location>
        <begin position="67"/>
        <end position="279"/>
    </location>
</feature>
<protein>
    <submittedName>
        <fullName evidence="9">Lactose transport system permease protein LacF</fullName>
    </submittedName>
</protein>
<dbReference type="GO" id="GO:0005886">
    <property type="term" value="C:plasma membrane"/>
    <property type="evidence" value="ECO:0007669"/>
    <property type="project" value="UniProtKB-SubCell"/>
</dbReference>
<evidence type="ECO:0000313" key="9">
    <source>
        <dbReference type="EMBL" id="ODM12909.1"/>
    </source>
</evidence>
<evidence type="ECO:0000313" key="10">
    <source>
        <dbReference type="Proteomes" id="UP000095003"/>
    </source>
</evidence>
<keyword evidence="6 7" id="KW-0472">Membrane</keyword>
<feature type="transmembrane region" description="Helical" evidence="7">
    <location>
        <begin position="256"/>
        <end position="278"/>
    </location>
</feature>
<dbReference type="InterPro" id="IPR000515">
    <property type="entry name" value="MetI-like"/>
</dbReference>
<keyword evidence="5 7" id="KW-1133">Transmembrane helix</keyword>
<dbReference type="EMBL" id="MCGI01000001">
    <property type="protein sequence ID" value="ODM12909.1"/>
    <property type="molecule type" value="Genomic_DNA"/>
</dbReference>
<dbReference type="InterPro" id="IPR035906">
    <property type="entry name" value="MetI-like_sf"/>
</dbReference>
<dbReference type="SUPFAM" id="SSF161098">
    <property type="entry name" value="MetI-like"/>
    <property type="match status" value="1"/>
</dbReference>
<name>A0A1E3AW65_9FIRM</name>